<dbReference type="RefSeq" id="XP_040711831.1">
    <property type="nucleotide sequence ID" value="XM_040858750.1"/>
</dbReference>
<gene>
    <name evidence="1" type="ORF">BCR38DRAFT_412851</name>
</gene>
<dbReference type="Proteomes" id="UP000193689">
    <property type="component" value="Unassembled WGS sequence"/>
</dbReference>
<proteinExistence type="predicted"/>
<name>A0A1Y2DIT3_9PEZI</name>
<dbReference type="AlphaFoldDB" id="A0A1Y2DIT3"/>
<accession>A0A1Y2DIT3</accession>
<reference evidence="1 2" key="1">
    <citation type="submission" date="2016-07" db="EMBL/GenBank/DDBJ databases">
        <title>Pervasive Adenine N6-methylation of Active Genes in Fungi.</title>
        <authorList>
            <consortium name="DOE Joint Genome Institute"/>
            <person name="Mondo S.J."/>
            <person name="Dannebaum R.O."/>
            <person name="Kuo R.C."/>
            <person name="Labutti K."/>
            <person name="Haridas S."/>
            <person name="Kuo A."/>
            <person name="Salamov A."/>
            <person name="Ahrendt S.R."/>
            <person name="Lipzen A."/>
            <person name="Sullivan W."/>
            <person name="Andreopoulos W.B."/>
            <person name="Clum A."/>
            <person name="Lindquist E."/>
            <person name="Daum C."/>
            <person name="Ramamoorthy G.K."/>
            <person name="Gryganskyi A."/>
            <person name="Culley D."/>
            <person name="Magnuson J.K."/>
            <person name="James T.Y."/>
            <person name="O'Malley M.A."/>
            <person name="Stajich J.E."/>
            <person name="Spatafora J.W."/>
            <person name="Visel A."/>
            <person name="Grigoriev I.V."/>
        </authorList>
    </citation>
    <scope>NUCLEOTIDE SEQUENCE [LARGE SCALE GENOMIC DNA]</scope>
    <source>
        <strain evidence="1 2">CBS 129021</strain>
    </source>
</reference>
<comment type="caution">
    <text evidence="1">The sequence shown here is derived from an EMBL/GenBank/DDBJ whole genome shotgun (WGS) entry which is preliminary data.</text>
</comment>
<evidence type="ECO:0000313" key="2">
    <source>
        <dbReference type="Proteomes" id="UP000193689"/>
    </source>
</evidence>
<dbReference type="GeneID" id="63774962"/>
<evidence type="ECO:0000313" key="1">
    <source>
        <dbReference type="EMBL" id="ORY59137.1"/>
    </source>
</evidence>
<keyword evidence="2" id="KW-1185">Reference proteome</keyword>
<organism evidence="1 2">
    <name type="scientific">Pseudomassariella vexata</name>
    <dbReference type="NCBI Taxonomy" id="1141098"/>
    <lineage>
        <taxon>Eukaryota</taxon>
        <taxon>Fungi</taxon>
        <taxon>Dikarya</taxon>
        <taxon>Ascomycota</taxon>
        <taxon>Pezizomycotina</taxon>
        <taxon>Sordariomycetes</taxon>
        <taxon>Xylariomycetidae</taxon>
        <taxon>Amphisphaeriales</taxon>
        <taxon>Pseudomassariaceae</taxon>
        <taxon>Pseudomassariella</taxon>
    </lineage>
</organism>
<protein>
    <submittedName>
        <fullName evidence="1">Uncharacterized protein</fullName>
    </submittedName>
</protein>
<dbReference type="EMBL" id="MCFJ01000014">
    <property type="protein sequence ID" value="ORY59137.1"/>
    <property type="molecule type" value="Genomic_DNA"/>
</dbReference>
<sequence>MSLIELQNHHQHGVHVNMPRGIPSIAQVTTSDVGKHYQGLRQNVLRRLGVGVGGALHKNKDFIKCRDISEMDGCHAKGLKQVVKMILTQAILRYGNLIELVILQHDLVTPKVSISVEFPKHCSTGVCVCNQMTCDFEPDIIHVNGREIL</sequence>
<dbReference type="InParanoid" id="A0A1Y2DIT3"/>